<accession>A0A977L0W0</accession>
<proteinExistence type="predicted"/>
<gene>
    <name evidence="1" type="ORF">KA717_12995</name>
</gene>
<protein>
    <submittedName>
        <fullName evidence="1">Uncharacterized protein</fullName>
    </submittedName>
</protein>
<dbReference type="KEGG" id="wna:KA717_12995"/>
<dbReference type="AlphaFoldDB" id="A0A977L0W0"/>
<evidence type="ECO:0000313" key="1">
    <source>
        <dbReference type="EMBL" id="UXE63454.1"/>
    </source>
</evidence>
<dbReference type="EMBL" id="CP073041">
    <property type="protein sequence ID" value="UXE63454.1"/>
    <property type="molecule type" value="Genomic_DNA"/>
</dbReference>
<sequence>MSDIEEATLASRSDEEIDYSDIQKLDDRFWENAEVVFPEANVMVKG</sequence>
<reference evidence="1" key="1">
    <citation type="submission" date="2021-04" db="EMBL/GenBank/DDBJ databases">
        <title>Genome sequence of Woronichinia naegeliana from Washington state freshwater lake bloom.</title>
        <authorList>
            <person name="Dreher T.W."/>
        </authorList>
    </citation>
    <scope>NUCLEOTIDE SEQUENCE</scope>
    <source>
        <strain evidence="1">WA131</strain>
    </source>
</reference>
<organism evidence="1">
    <name type="scientific">Woronichinia naegeliana WA131</name>
    <dbReference type="NCBI Taxonomy" id="2824559"/>
    <lineage>
        <taxon>Bacteria</taxon>
        <taxon>Bacillati</taxon>
        <taxon>Cyanobacteriota</taxon>
        <taxon>Cyanophyceae</taxon>
        <taxon>Synechococcales</taxon>
        <taxon>Coelosphaeriaceae</taxon>
        <taxon>Woronichinia</taxon>
    </lineage>
</organism>
<dbReference type="Proteomes" id="UP001065613">
    <property type="component" value="Chromosome"/>
</dbReference>
<name>A0A977L0W0_9CYAN</name>